<name>A0A816VK63_9BILA</name>
<dbReference type="EMBL" id="CAJOBG010008285">
    <property type="protein sequence ID" value="CAF4239767.1"/>
    <property type="molecule type" value="Genomic_DNA"/>
</dbReference>
<comment type="caution">
    <text evidence="1">The sequence shown here is derived from an EMBL/GenBank/DDBJ whole genome shotgun (WGS) entry which is preliminary data.</text>
</comment>
<evidence type="ECO:0000313" key="4">
    <source>
        <dbReference type="Proteomes" id="UP000663866"/>
    </source>
</evidence>
<accession>A0A816VK63</accession>
<dbReference type="AlphaFoldDB" id="A0A816VK63"/>
<dbReference type="Proteomes" id="UP000663856">
    <property type="component" value="Unassembled WGS sequence"/>
</dbReference>
<keyword evidence="4" id="KW-1185">Reference proteome</keyword>
<proteinExistence type="predicted"/>
<evidence type="ECO:0000313" key="1">
    <source>
        <dbReference type="EMBL" id="CAF2121154.1"/>
    </source>
</evidence>
<reference evidence="1" key="1">
    <citation type="submission" date="2021-02" db="EMBL/GenBank/DDBJ databases">
        <authorList>
            <person name="Nowell W R."/>
        </authorList>
    </citation>
    <scope>NUCLEOTIDE SEQUENCE</scope>
</reference>
<evidence type="ECO:0000313" key="2">
    <source>
        <dbReference type="EMBL" id="CAF4239767.1"/>
    </source>
</evidence>
<evidence type="ECO:0000313" key="3">
    <source>
        <dbReference type="Proteomes" id="UP000663856"/>
    </source>
</evidence>
<dbReference type="Proteomes" id="UP000663866">
    <property type="component" value="Unassembled WGS sequence"/>
</dbReference>
<gene>
    <name evidence="2" type="ORF">OVN521_LOCUS28445</name>
    <name evidence="1" type="ORF">WKI299_LOCUS24436</name>
</gene>
<dbReference type="EMBL" id="CAJNRF010010468">
    <property type="protein sequence ID" value="CAF2121154.1"/>
    <property type="molecule type" value="Genomic_DNA"/>
</dbReference>
<organism evidence="1 3">
    <name type="scientific">Rotaria magnacalcarata</name>
    <dbReference type="NCBI Taxonomy" id="392030"/>
    <lineage>
        <taxon>Eukaryota</taxon>
        <taxon>Metazoa</taxon>
        <taxon>Spiralia</taxon>
        <taxon>Gnathifera</taxon>
        <taxon>Rotifera</taxon>
        <taxon>Eurotatoria</taxon>
        <taxon>Bdelloidea</taxon>
        <taxon>Philodinida</taxon>
        <taxon>Philodinidae</taxon>
        <taxon>Rotaria</taxon>
    </lineage>
</organism>
<sequence length="279" mass="32492">MTAILSRTFAAEYKESDTERIIKYFNSHDSIQLFSSITADMALAQLDQSLHLNLYQCRCPICLHMLDADMADVLSVQVYTLKGATHKVEFDLRIGSSSVSIPSSAREFDIWMWDQYPRLLSSFVQCIVIDGHQKYRRRVCRAKNVQVSTEEFESLTIGCCRTPSFGSRFRELHQVLDEKNVTTEPLAKQQQNKKQKMMKKIIMGRYRQHEFGATICRTIKQRSESYIKRCNRPFNILAGVTNYKIVIRFSEIFRSENLREIISLLCSTIRGEYIIKYVH</sequence>
<protein>
    <submittedName>
        <fullName evidence="1">Uncharacterized protein</fullName>
    </submittedName>
</protein>